<accession>A0ABQ7FYQ1</accession>
<evidence type="ECO:0000256" key="2">
    <source>
        <dbReference type="SAM" id="Phobius"/>
    </source>
</evidence>
<keyword evidence="2" id="KW-1133">Transmembrane helix</keyword>
<evidence type="ECO:0000313" key="3">
    <source>
        <dbReference type="EMBL" id="KAF5827478.1"/>
    </source>
</evidence>
<name>A0ABQ7FYQ1_DUNSA</name>
<proteinExistence type="predicted"/>
<keyword evidence="2" id="KW-0472">Membrane</keyword>
<keyword evidence="2" id="KW-0812">Transmembrane</keyword>
<feature type="compositionally biased region" description="Pro residues" evidence="1">
    <location>
        <begin position="163"/>
        <end position="172"/>
    </location>
</feature>
<feature type="transmembrane region" description="Helical" evidence="2">
    <location>
        <begin position="74"/>
        <end position="100"/>
    </location>
</feature>
<gene>
    <name evidence="3" type="ORF">DUNSADRAFT_605</name>
</gene>
<comment type="caution">
    <text evidence="3">The sequence shown here is derived from an EMBL/GenBank/DDBJ whole genome shotgun (WGS) entry which is preliminary data.</text>
</comment>
<evidence type="ECO:0000313" key="4">
    <source>
        <dbReference type="Proteomes" id="UP000815325"/>
    </source>
</evidence>
<protein>
    <submittedName>
        <fullName evidence="3">Uncharacterized protein</fullName>
    </submittedName>
</protein>
<dbReference type="EMBL" id="MU070495">
    <property type="protein sequence ID" value="KAF5827478.1"/>
    <property type="molecule type" value="Genomic_DNA"/>
</dbReference>
<feature type="transmembrane region" description="Helical" evidence="2">
    <location>
        <begin position="30"/>
        <end position="53"/>
    </location>
</feature>
<reference evidence="3" key="1">
    <citation type="submission" date="2017-08" db="EMBL/GenBank/DDBJ databases">
        <authorList>
            <person name="Polle J.E."/>
            <person name="Barry K."/>
            <person name="Cushman J."/>
            <person name="Schmutz J."/>
            <person name="Tran D."/>
            <person name="Hathwaick L.T."/>
            <person name="Yim W.C."/>
            <person name="Jenkins J."/>
            <person name="Mckie-Krisberg Z.M."/>
            <person name="Prochnik S."/>
            <person name="Lindquist E."/>
            <person name="Dockter R.B."/>
            <person name="Adam C."/>
            <person name="Molina H."/>
            <person name="Bunkerborg J."/>
            <person name="Jin E."/>
            <person name="Buchheim M."/>
            <person name="Magnuson J."/>
        </authorList>
    </citation>
    <scope>NUCLEOTIDE SEQUENCE</scope>
    <source>
        <strain evidence="3">CCAP 19/18</strain>
    </source>
</reference>
<dbReference type="Proteomes" id="UP000815325">
    <property type="component" value="Unassembled WGS sequence"/>
</dbReference>
<sequence>MRADVALAAVSILTLSLVCSTWHSDMSGSIALLGLLSIYMSSTELLVLFTFIAPASILIDIARLSGDQDHVHAGYGWLLFFSVLEMLTKLVGAGFSYSLYRSISSGEGASPAGGMYTPIVPSQMPYGGAYPATVGGPMPAPNTSSMMATQAEPEDPFASYAPPRAPGAPGQPPAYTNTYPGA</sequence>
<evidence type="ECO:0000256" key="1">
    <source>
        <dbReference type="SAM" id="MobiDB-lite"/>
    </source>
</evidence>
<feature type="region of interest" description="Disordered" evidence="1">
    <location>
        <begin position="141"/>
        <end position="182"/>
    </location>
</feature>
<organism evidence="3 4">
    <name type="scientific">Dunaliella salina</name>
    <name type="common">Green alga</name>
    <name type="synonym">Protococcus salinus</name>
    <dbReference type="NCBI Taxonomy" id="3046"/>
    <lineage>
        <taxon>Eukaryota</taxon>
        <taxon>Viridiplantae</taxon>
        <taxon>Chlorophyta</taxon>
        <taxon>core chlorophytes</taxon>
        <taxon>Chlorophyceae</taxon>
        <taxon>CS clade</taxon>
        <taxon>Chlamydomonadales</taxon>
        <taxon>Dunaliellaceae</taxon>
        <taxon>Dunaliella</taxon>
    </lineage>
</organism>
<keyword evidence="4" id="KW-1185">Reference proteome</keyword>